<dbReference type="EMBL" id="QEAM01000172">
    <property type="protein sequence ID" value="TPX44673.1"/>
    <property type="molecule type" value="Genomic_DNA"/>
</dbReference>
<protein>
    <submittedName>
        <fullName evidence="3">Uncharacterized protein</fullName>
    </submittedName>
</protein>
<keyword evidence="2" id="KW-0472">Membrane</keyword>
<feature type="transmembrane region" description="Helical" evidence="2">
    <location>
        <begin position="270"/>
        <end position="290"/>
    </location>
</feature>
<dbReference type="OrthoDB" id="2436419at2759"/>
<sequence>MMARAAFMKNSSKGRLLDEVFLLPPEMLAKSRYVWTIARVAASAHPALRPTAWSYFCYGSTQPANRHHPIVRWKMLSTSPTFSTTRPYDRRTLDVPYYSSAKYKRKRWDADKAKRGELDRVLEGIVKMVGESMGRKLPDGKKVIVAQYSRLTNDASAKRNAQGSTPIPRFSVVQHSTASAPNTRTTRAISSSTILPIVRAPLPGTGTLARETKAGTRRQTGTTAVALETILPRTMLEPVEASDPEEGPSPLPTSHPLQEDSRSPVDRQTLIVALTVVGSLVFTVFVSLVVCCRVSKVTRTISPDNNKNGMFTGSSTGKRSSALLSTAKVLPICSADALPCVVVPDPTRIKTKSLSPHNLLQPNNVWQPNNTRSERQLHNVWKSRRGSGLSLHIPDPVLRRHPTSPSPSGAMLYHRALCK</sequence>
<evidence type="ECO:0000256" key="2">
    <source>
        <dbReference type="SAM" id="Phobius"/>
    </source>
</evidence>
<gene>
    <name evidence="3" type="ORF">SeLEV6574_g04359</name>
</gene>
<reference evidence="3 4" key="1">
    <citation type="journal article" date="2019" name="Sci. Rep.">
        <title>Comparative genomics of chytrid fungi reveal insights into the obligate biotrophic and pathogenic lifestyle of Synchytrium endobioticum.</title>
        <authorList>
            <person name="van de Vossenberg B.T.L.H."/>
            <person name="Warris S."/>
            <person name="Nguyen H.D.T."/>
            <person name="van Gent-Pelzer M.P.E."/>
            <person name="Joly D.L."/>
            <person name="van de Geest H.C."/>
            <person name="Bonants P.J.M."/>
            <person name="Smith D.S."/>
            <person name="Levesque C.A."/>
            <person name="van der Lee T.A.J."/>
        </authorList>
    </citation>
    <scope>NUCLEOTIDE SEQUENCE [LARGE SCALE GENOMIC DNA]</scope>
    <source>
        <strain evidence="3 4">LEV6574</strain>
    </source>
</reference>
<dbReference type="Proteomes" id="UP000320475">
    <property type="component" value="Unassembled WGS sequence"/>
</dbReference>
<dbReference type="AlphaFoldDB" id="A0A507CZR7"/>
<evidence type="ECO:0000313" key="4">
    <source>
        <dbReference type="Proteomes" id="UP000320475"/>
    </source>
</evidence>
<keyword evidence="2" id="KW-0812">Transmembrane</keyword>
<organism evidence="3 4">
    <name type="scientific">Synchytrium endobioticum</name>
    <dbReference type="NCBI Taxonomy" id="286115"/>
    <lineage>
        <taxon>Eukaryota</taxon>
        <taxon>Fungi</taxon>
        <taxon>Fungi incertae sedis</taxon>
        <taxon>Chytridiomycota</taxon>
        <taxon>Chytridiomycota incertae sedis</taxon>
        <taxon>Chytridiomycetes</taxon>
        <taxon>Synchytriales</taxon>
        <taxon>Synchytriaceae</taxon>
        <taxon>Synchytrium</taxon>
    </lineage>
</organism>
<evidence type="ECO:0000313" key="3">
    <source>
        <dbReference type="EMBL" id="TPX44673.1"/>
    </source>
</evidence>
<evidence type="ECO:0000256" key="1">
    <source>
        <dbReference type="SAM" id="MobiDB-lite"/>
    </source>
</evidence>
<comment type="caution">
    <text evidence="3">The sequence shown here is derived from an EMBL/GenBank/DDBJ whole genome shotgun (WGS) entry which is preliminary data.</text>
</comment>
<dbReference type="VEuPathDB" id="FungiDB:SeMB42_g04909"/>
<proteinExistence type="predicted"/>
<name>A0A507CZR7_9FUNG</name>
<accession>A0A507CZR7</accession>
<feature type="region of interest" description="Disordered" evidence="1">
    <location>
        <begin position="235"/>
        <end position="262"/>
    </location>
</feature>
<keyword evidence="2" id="KW-1133">Transmembrane helix</keyword>